<evidence type="ECO:0000256" key="1">
    <source>
        <dbReference type="ARBA" id="ARBA00004752"/>
    </source>
</evidence>
<dbReference type="Gene3D" id="2.40.440.10">
    <property type="entry name" value="L,D-transpeptidase catalytic domain-like"/>
    <property type="match status" value="1"/>
</dbReference>
<dbReference type="PROSITE" id="PS52029">
    <property type="entry name" value="LD_TPASE"/>
    <property type="match status" value="1"/>
</dbReference>
<organism evidence="10 11">
    <name type="scientific">Sphingomonas montanisoli</name>
    <dbReference type="NCBI Taxonomy" id="2606412"/>
    <lineage>
        <taxon>Bacteria</taxon>
        <taxon>Pseudomonadati</taxon>
        <taxon>Pseudomonadota</taxon>
        <taxon>Alphaproteobacteria</taxon>
        <taxon>Sphingomonadales</taxon>
        <taxon>Sphingomonadaceae</taxon>
        <taxon>Sphingomonas</taxon>
    </lineage>
</organism>
<keyword evidence="11" id="KW-1185">Reference proteome</keyword>
<dbReference type="InterPro" id="IPR036366">
    <property type="entry name" value="PGBDSf"/>
</dbReference>
<dbReference type="UniPathway" id="UPA00219"/>
<dbReference type="InterPro" id="IPR005490">
    <property type="entry name" value="LD_TPept_cat_dom"/>
</dbReference>
<comment type="caution">
    <text evidence="10">The sequence shown here is derived from an EMBL/GenBank/DDBJ whole genome shotgun (WGS) entry which is preliminary data.</text>
</comment>
<evidence type="ECO:0000313" key="11">
    <source>
        <dbReference type="Proteomes" id="UP000322077"/>
    </source>
</evidence>
<dbReference type="GO" id="GO:0004180">
    <property type="term" value="F:carboxypeptidase activity"/>
    <property type="evidence" value="ECO:0007669"/>
    <property type="project" value="UniProtKB-ARBA"/>
</dbReference>
<dbReference type="CDD" id="cd16913">
    <property type="entry name" value="YkuD_like"/>
    <property type="match status" value="1"/>
</dbReference>
<keyword evidence="4 7" id="KW-0133">Cell shape</keyword>
<dbReference type="GO" id="GO:0008360">
    <property type="term" value="P:regulation of cell shape"/>
    <property type="evidence" value="ECO:0007669"/>
    <property type="project" value="UniProtKB-UniRule"/>
</dbReference>
<keyword evidence="3" id="KW-0808">Transferase</keyword>
<dbReference type="GO" id="GO:0071555">
    <property type="term" value="P:cell wall organization"/>
    <property type="evidence" value="ECO:0007669"/>
    <property type="project" value="UniProtKB-UniRule"/>
</dbReference>
<evidence type="ECO:0000256" key="4">
    <source>
        <dbReference type="ARBA" id="ARBA00022960"/>
    </source>
</evidence>
<dbReference type="InterPro" id="IPR038063">
    <property type="entry name" value="Transpep_catalytic_dom"/>
</dbReference>
<keyword evidence="6 7" id="KW-0961">Cell wall biogenesis/degradation</keyword>
<dbReference type="Pfam" id="PF01471">
    <property type="entry name" value="PG_binding_1"/>
    <property type="match status" value="1"/>
</dbReference>
<dbReference type="RefSeq" id="WP_149522533.1">
    <property type="nucleotide sequence ID" value="NZ_VTOU01000003.1"/>
</dbReference>
<name>A0A5D9C283_9SPHN</name>
<dbReference type="InterPro" id="IPR036365">
    <property type="entry name" value="PGBD-like_sf"/>
</dbReference>
<comment type="similarity">
    <text evidence="2">Belongs to the YkuD family.</text>
</comment>
<evidence type="ECO:0000256" key="8">
    <source>
        <dbReference type="SAM" id="SignalP"/>
    </source>
</evidence>
<keyword evidence="8" id="KW-0732">Signal</keyword>
<dbReference type="Pfam" id="PF03734">
    <property type="entry name" value="YkuD"/>
    <property type="match status" value="1"/>
</dbReference>
<dbReference type="EMBL" id="VTOU01000003">
    <property type="protein sequence ID" value="TZG25726.1"/>
    <property type="molecule type" value="Genomic_DNA"/>
</dbReference>
<evidence type="ECO:0000256" key="2">
    <source>
        <dbReference type="ARBA" id="ARBA00005992"/>
    </source>
</evidence>
<evidence type="ECO:0000256" key="3">
    <source>
        <dbReference type="ARBA" id="ARBA00022679"/>
    </source>
</evidence>
<dbReference type="GO" id="GO:0009252">
    <property type="term" value="P:peptidoglycan biosynthetic process"/>
    <property type="evidence" value="ECO:0007669"/>
    <property type="project" value="UniProtKB-UniPathway"/>
</dbReference>
<feature type="active site" description="Nucleophile" evidence="7">
    <location>
        <position position="384"/>
    </location>
</feature>
<dbReference type="Pfam" id="PF20142">
    <property type="entry name" value="Scaffold"/>
    <property type="match status" value="1"/>
</dbReference>
<evidence type="ECO:0000259" key="9">
    <source>
        <dbReference type="PROSITE" id="PS52029"/>
    </source>
</evidence>
<dbReference type="InterPro" id="IPR052905">
    <property type="entry name" value="LD-transpeptidase_YkuD-like"/>
</dbReference>
<evidence type="ECO:0000256" key="7">
    <source>
        <dbReference type="PROSITE-ProRule" id="PRU01373"/>
    </source>
</evidence>
<evidence type="ECO:0000256" key="6">
    <source>
        <dbReference type="ARBA" id="ARBA00023316"/>
    </source>
</evidence>
<feature type="domain" description="L,D-TPase catalytic" evidence="9">
    <location>
        <begin position="258"/>
        <end position="406"/>
    </location>
</feature>
<dbReference type="PANTHER" id="PTHR41533:SF2">
    <property type="entry name" value="BLR7131 PROTEIN"/>
    <property type="match status" value="1"/>
</dbReference>
<sequence length="478" mass="52305">MRKIAIAASLTVLSLTLASCGEPSPKNPISAASLETAQWNSKAAGELRDRIDRRDEHALDHVAFALPEKGKDGEDRALTDEALRFASALAKGSADPAKLYPIYTLARPDIDLRNGLADALMQGKVGEWLDNLAPKDPHYLALSKAYVALRKGDGQGAPAIPERARPLEPGSTDARIPAIALQLIALGYLDNGSTKPTRYDAVMTKAVQRMQADYGIKPDGIIGSDALEILNFTDGDRARSIGVAMERLRWLERNAPSTRIDVNTATSQLTYWRDGKIVDSRRVVVGEPDTETPLLQSPIYRLVANPTWTVPRSIEKKEIAGKGEGYLRQNNMVWKDGWIVQQPGPKNSLGLVKFDMQNTHAIYLHDTPAKALFNEVQRQRSHGCVRVEDALGFAEILARDAGVLEEWRKARDAGEEGFVALPRKLPVRLMYQTVVVDDGGNAIIRADPYGWDDRVAKALGFPSVAAHRLKSGGNDVGP</sequence>
<dbReference type="SUPFAM" id="SSF47090">
    <property type="entry name" value="PGBD-like"/>
    <property type="match status" value="1"/>
</dbReference>
<dbReference type="InterPro" id="IPR045380">
    <property type="entry name" value="LD_TPept_scaffold_dom"/>
</dbReference>
<dbReference type="GO" id="GO:0016740">
    <property type="term" value="F:transferase activity"/>
    <property type="evidence" value="ECO:0007669"/>
    <property type="project" value="UniProtKB-KW"/>
</dbReference>
<feature type="signal peptide" evidence="8">
    <location>
        <begin position="1"/>
        <end position="18"/>
    </location>
</feature>
<dbReference type="PANTHER" id="PTHR41533">
    <property type="entry name" value="L,D-TRANSPEPTIDASE HI_1667-RELATED"/>
    <property type="match status" value="1"/>
</dbReference>
<reference evidence="10 11" key="1">
    <citation type="submission" date="2019-08" db="EMBL/GenBank/DDBJ databases">
        <authorList>
            <person name="Wang G."/>
            <person name="Xu Z."/>
        </authorList>
    </citation>
    <scope>NUCLEOTIDE SEQUENCE [LARGE SCALE GENOMIC DNA]</scope>
    <source>
        <strain evidence="10 11">ZX</strain>
    </source>
</reference>
<dbReference type="InterPro" id="IPR002477">
    <property type="entry name" value="Peptidoglycan-bd-like"/>
</dbReference>
<feature type="active site" description="Proton donor/acceptor" evidence="7">
    <location>
        <position position="365"/>
    </location>
</feature>
<feature type="chain" id="PRO_5023087904" evidence="8">
    <location>
        <begin position="19"/>
        <end position="478"/>
    </location>
</feature>
<dbReference type="AlphaFoldDB" id="A0A5D9C283"/>
<evidence type="ECO:0000256" key="5">
    <source>
        <dbReference type="ARBA" id="ARBA00022984"/>
    </source>
</evidence>
<proteinExistence type="inferred from homology"/>
<protein>
    <submittedName>
        <fullName evidence="10">L,D-transpeptidase family protein</fullName>
    </submittedName>
</protein>
<comment type="pathway">
    <text evidence="1 7">Cell wall biogenesis; peptidoglycan biosynthesis.</text>
</comment>
<gene>
    <name evidence="10" type="ORF">FYJ91_12005</name>
</gene>
<accession>A0A5D9C283</accession>
<dbReference type="PROSITE" id="PS51257">
    <property type="entry name" value="PROKAR_LIPOPROTEIN"/>
    <property type="match status" value="1"/>
</dbReference>
<dbReference type="SUPFAM" id="SSF141523">
    <property type="entry name" value="L,D-transpeptidase catalytic domain-like"/>
    <property type="match status" value="1"/>
</dbReference>
<evidence type="ECO:0000313" key="10">
    <source>
        <dbReference type="EMBL" id="TZG25726.1"/>
    </source>
</evidence>
<keyword evidence="5 7" id="KW-0573">Peptidoglycan synthesis</keyword>
<dbReference type="Proteomes" id="UP000322077">
    <property type="component" value="Unassembled WGS sequence"/>
</dbReference>
<dbReference type="Gene3D" id="1.10.101.10">
    <property type="entry name" value="PGBD-like superfamily/PGBD"/>
    <property type="match status" value="1"/>
</dbReference>